<dbReference type="InterPro" id="IPR019480">
    <property type="entry name" value="Dihydroorotate_DH_Fe-S-bd"/>
</dbReference>
<accession>A0A1F5YQ43</accession>
<reference evidence="14 15" key="1">
    <citation type="journal article" date="2016" name="Nat. Commun.">
        <title>Thousands of microbial genomes shed light on interconnected biogeochemical processes in an aquifer system.</title>
        <authorList>
            <person name="Anantharaman K."/>
            <person name="Brown C.T."/>
            <person name="Hug L.A."/>
            <person name="Sharon I."/>
            <person name="Castelle C.J."/>
            <person name="Probst A.J."/>
            <person name="Thomas B.C."/>
            <person name="Singh A."/>
            <person name="Wilkins M.J."/>
            <person name="Karaoz U."/>
            <person name="Brodie E.L."/>
            <person name="Williams K.H."/>
            <person name="Hubbard S.S."/>
            <person name="Banfield J.F."/>
        </authorList>
    </citation>
    <scope>NUCLEOTIDE SEQUENCE [LARGE SCALE GENOMIC DNA]</scope>
</reference>
<dbReference type="InterPro" id="IPR001433">
    <property type="entry name" value="OxRdtase_FAD/NAD-bd"/>
</dbReference>
<dbReference type="InterPro" id="IPR050353">
    <property type="entry name" value="PyrK_electron_transfer"/>
</dbReference>
<dbReference type="GO" id="GO:0051537">
    <property type="term" value="F:2 iron, 2 sulfur cluster binding"/>
    <property type="evidence" value="ECO:0007669"/>
    <property type="project" value="UniProtKB-KW"/>
</dbReference>
<evidence type="ECO:0000256" key="3">
    <source>
        <dbReference type="ARBA" id="ARBA00022630"/>
    </source>
</evidence>
<dbReference type="Gene3D" id="2.10.240.10">
    <property type="entry name" value="Dihydroorotate dehydrogenase, electron transfer subunit"/>
    <property type="match status" value="1"/>
</dbReference>
<feature type="binding site" evidence="11">
    <location>
        <begin position="71"/>
        <end position="73"/>
    </location>
    <ligand>
        <name>FAD</name>
        <dbReference type="ChEBI" id="CHEBI:57692"/>
    </ligand>
</feature>
<dbReference type="Pfam" id="PF10418">
    <property type="entry name" value="DHODB_Fe-S_bind"/>
    <property type="match status" value="1"/>
</dbReference>
<feature type="binding site" evidence="12">
    <location>
        <position position="254"/>
    </location>
    <ligand>
        <name>[2Fe-2S] cluster</name>
        <dbReference type="ChEBI" id="CHEBI:190135"/>
    </ligand>
</feature>
<dbReference type="CDD" id="cd06218">
    <property type="entry name" value="DHOD_e_trans"/>
    <property type="match status" value="1"/>
</dbReference>
<keyword evidence="7" id="KW-0249">Electron transport</keyword>
<keyword evidence="6 11" id="KW-0274">FAD</keyword>
<keyword evidence="5 12" id="KW-0479">Metal-binding</keyword>
<feature type="domain" description="FAD-binding FR-type" evidence="13">
    <location>
        <begin position="3"/>
        <end position="103"/>
    </location>
</feature>
<dbReference type="InterPro" id="IPR037117">
    <property type="entry name" value="Dihydroorotate_DH_ele_sf"/>
</dbReference>
<dbReference type="Pfam" id="PF00175">
    <property type="entry name" value="NAD_binding_1"/>
    <property type="match status" value="1"/>
</dbReference>
<dbReference type="EMBL" id="MFIX01000187">
    <property type="protein sequence ID" value="OGG02309.1"/>
    <property type="molecule type" value="Genomic_DNA"/>
</dbReference>
<dbReference type="GO" id="GO:0046872">
    <property type="term" value="F:metal ion binding"/>
    <property type="evidence" value="ECO:0007669"/>
    <property type="project" value="UniProtKB-KW"/>
</dbReference>
<dbReference type="PROSITE" id="PS51384">
    <property type="entry name" value="FAD_FR"/>
    <property type="match status" value="1"/>
</dbReference>
<keyword evidence="9 12" id="KW-0411">Iron-sulfur</keyword>
<evidence type="ECO:0000259" key="13">
    <source>
        <dbReference type="PROSITE" id="PS51384"/>
    </source>
</evidence>
<dbReference type="Gene3D" id="3.40.50.80">
    <property type="entry name" value="Nucleotide-binding domain of ferredoxin-NADP reductase (FNR) module"/>
    <property type="match status" value="1"/>
</dbReference>
<name>A0A1F5YQ43_9BACT</name>
<evidence type="ECO:0000256" key="1">
    <source>
        <dbReference type="ARBA" id="ARBA00006422"/>
    </source>
</evidence>
<dbReference type="STRING" id="1817867.A3F83_07925"/>
<keyword evidence="8 12" id="KW-0408">Iron</keyword>
<dbReference type="SUPFAM" id="SSF52343">
    <property type="entry name" value="Ferredoxin reductase-like, C-terminal NADP-linked domain"/>
    <property type="match status" value="1"/>
</dbReference>
<dbReference type="GO" id="GO:0050660">
    <property type="term" value="F:flavin adenine dinucleotide binding"/>
    <property type="evidence" value="ECO:0007669"/>
    <property type="project" value="InterPro"/>
</dbReference>
<keyword evidence="2" id="KW-0813">Transport</keyword>
<dbReference type="AlphaFoldDB" id="A0A1F5YQ43"/>
<dbReference type="InterPro" id="IPR012165">
    <property type="entry name" value="Cyt_c3_hydrogenase_gsu"/>
</dbReference>
<dbReference type="PANTHER" id="PTHR43513:SF3">
    <property type="entry name" value="DIHYDROOROTATE DEHYDROGENASE B (NAD(+)), ELECTRON TRANSFER SUBUNIT-RELATED"/>
    <property type="match status" value="1"/>
</dbReference>
<feature type="binding site" evidence="11">
    <location>
        <begin position="55"/>
        <end position="58"/>
    </location>
    <ligand>
        <name>FAD</name>
        <dbReference type="ChEBI" id="CHEBI:57692"/>
    </ligand>
</feature>
<evidence type="ECO:0000256" key="11">
    <source>
        <dbReference type="PIRSR" id="PIRSR006816-1"/>
    </source>
</evidence>
<sequence>MKPVFKWVRVLQISGLAERTYILRFEEPESAAVIQPGQFCMISPLPGSSNVFLPRPFSYYRVISRSVIEILFRTFGRATRWMANLAPGDEIGVFGPLGNTFNLAPGPGNAILVGGGIGIPPIVMLAERLSALGRLKRLDLVYGESTASRVIYLAPVLPASVRCHLTTEDGSAGQRGLVTAAVESILKECRDPLAVYTCGPKSMMGALSRILDPEQVTLFETSCEENMACGMGICQGCVIPVRTGGDSVRYLRCCAEGPVFNGFEVQWA</sequence>
<evidence type="ECO:0000256" key="2">
    <source>
        <dbReference type="ARBA" id="ARBA00022448"/>
    </source>
</evidence>
<keyword evidence="4 12" id="KW-0001">2Fe-2S</keyword>
<evidence type="ECO:0000256" key="5">
    <source>
        <dbReference type="ARBA" id="ARBA00022723"/>
    </source>
</evidence>
<comment type="cofactor">
    <cofactor evidence="12">
        <name>[2Fe-2S] cluster</name>
        <dbReference type="ChEBI" id="CHEBI:190135"/>
    </cofactor>
    <text evidence="12">Binds 1 [2Fe-2S] cluster per subunit.</text>
</comment>
<evidence type="ECO:0000256" key="4">
    <source>
        <dbReference type="ARBA" id="ARBA00022714"/>
    </source>
</evidence>
<proteinExistence type="inferred from homology"/>
<dbReference type="PIRSF" id="PIRSF006816">
    <property type="entry name" value="Cyc3_hyd_g"/>
    <property type="match status" value="1"/>
</dbReference>
<keyword evidence="3 11" id="KW-0285">Flavoprotein</keyword>
<organism evidence="14 15">
    <name type="scientific">Candidatus Glassbacteria bacterium RIFCSPLOWO2_12_FULL_58_11</name>
    <dbReference type="NCBI Taxonomy" id="1817867"/>
    <lineage>
        <taxon>Bacteria</taxon>
        <taxon>Candidatus Glassiibacteriota</taxon>
    </lineage>
</organism>
<gene>
    <name evidence="14" type="ORF">A3F83_07925</name>
</gene>
<evidence type="ECO:0000256" key="8">
    <source>
        <dbReference type="ARBA" id="ARBA00023004"/>
    </source>
</evidence>
<feature type="binding site" evidence="12">
    <location>
        <position position="237"/>
    </location>
    <ligand>
        <name>[2Fe-2S] cluster</name>
        <dbReference type="ChEBI" id="CHEBI:190135"/>
    </ligand>
</feature>
<protein>
    <recommendedName>
        <fullName evidence="13">FAD-binding FR-type domain-containing protein</fullName>
    </recommendedName>
</protein>
<dbReference type="InterPro" id="IPR017927">
    <property type="entry name" value="FAD-bd_FR_type"/>
</dbReference>
<evidence type="ECO:0000256" key="7">
    <source>
        <dbReference type="ARBA" id="ARBA00022982"/>
    </source>
</evidence>
<dbReference type="PANTHER" id="PTHR43513">
    <property type="entry name" value="DIHYDROOROTATE DEHYDROGENASE B (NAD(+)), ELECTRON TRANSFER SUBUNIT"/>
    <property type="match status" value="1"/>
</dbReference>
<dbReference type="Gene3D" id="2.40.30.10">
    <property type="entry name" value="Translation factors"/>
    <property type="match status" value="1"/>
</dbReference>
<comment type="caution">
    <text evidence="14">The sequence shown here is derived from an EMBL/GenBank/DDBJ whole genome shotgun (WGS) entry which is preliminary data.</text>
</comment>
<evidence type="ECO:0000256" key="6">
    <source>
        <dbReference type="ARBA" id="ARBA00022827"/>
    </source>
</evidence>
<comment type="cofactor">
    <cofactor evidence="10">
        <name>[2Fe-2S] cluster</name>
        <dbReference type="ChEBI" id="CHEBI:190135"/>
    </cofactor>
</comment>
<dbReference type="SUPFAM" id="SSF63380">
    <property type="entry name" value="Riboflavin synthase domain-like"/>
    <property type="match status" value="1"/>
</dbReference>
<dbReference type="InterPro" id="IPR017938">
    <property type="entry name" value="Riboflavin_synthase-like_b-brl"/>
</dbReference>
<feature type="binding site" evidence="12">
    <location>
        <position position="234"/>
    </location>
    <ligand>
        <name>[2Fe-2S] cluster</name>
        <dbReference type="ChEBI" id="CHEBI:190135"/>
    </ligand>
</feature>
<dbReference type="Proteomes" id="UP000179129">
    <property type="component" value="Unassembled WGS sequence"/>
</dbReference>
<evidence type="ECO:0000256" key="10">
    <source>
        <dbReference type="ARBA" id="ARBA00034078"/>
    </source>
</evidence>
<evidence type="ECO:0000256" key="12">
    <source>
        <dbReference type="PIRSR" id="PIRSR006816-2"/>
    </source>
</evidence>
<dbReference type="InterPro" id="IPR039261">
    <property type="entry name" value="FNR_nucleotide-bd"/>
</dbReference>
<comment type="similarity">
    <text evidence="1">Belongs to the PyrK family.</text>
</comment>
<dbReference type="GO" id="GO:0006221">
    <property type="term" value="P:pyrimidine nucleotide biosynthetic process"/>
    <property type="evidence" value="ECO:0007669"/>
    <property type="project" value="InterPro"/>
</dbReference>
<comment type="cofactor">
    <cofactor evidence="11">
        <name>FAD</name>
        <dbReference type="ChEBI" id="CHEBI:57692"/>
    </cofactor>
    <text evidence="11">Binds 1 FAD per subunit.</text>
</comment>
<dbReference type="GO" id="GO:0016491">
    <property type="term" value="F:oxidoreductase activity"/>
    <property type="evidence" value="ECO:0007669"/>
    <property type="project" value="InterPro"/>
</dbReference>
<evidence type="ECO:0000313" key="15">
    <source>
        <dbReference type="Proteomes" id="UP000179129"/>
    </source>
</evidence>
<feature type="binding site" evidence="12">
    <location>
        <position position="229"/>
    </location>
    <ligand>
        <name>[2Fe-2S] cluster</name>
        <dbReference type="ChEBI" id="CHEBI:190135"/>
    </ligand>
</feature>
<evidence type="ECO:0000313" key="14">
    <source>
        <dbReference type="EMBL" id="OGG02309.1"/>
    </source>
</evidence>
<evidence type="ECO:0000256" key="9">
    <source>
        <dbReference type="ARBA" id="ARBA00023014"/>
    </source>
</evidence>
<dbReference type="PRINTS" id="PR00409">
    <property type="entry name" value="PHDIOXRDTASE"/>
</dbReference>